<keyword evidence="3" id="KW-1185">Reference proteome</keyword>
<dbReference type="EMBL" id="CP093313">
    <property type="protein sequence ID" value="UWZ83443.1"/>
    <property type="molecule type" value="Genomic_DNA"/>
</dbReference>
<gene>
    <name evidence="2" type="ORF">MOP44_23110</name>
</gene>
<feature type="region of interest" description="Disordered" evidence="1">
    <location>
        <begin position="1"/>
        <end position="29"/>
    </location>
</feature>
<evidence type="ECO:0000256" key="1">
    <source>
        <dbReference type="SAM" id="MobiDB-lite"/>
    </source>
</evidence>
<accession>A0A9J7BLC7</accession>
<proteinExistence type="predicted"/>
<name>A0A9J7BLC7_9BACT</name>
<dbReference type="AlphaFoldDB" id="A0A9J7BLC7"/>
<protein>
    <submittedName>
        <fullName evidence="2">Uncharacterized protein</fullName>
    </submittedName>
</protein>
<feature type="compositionally biased region" description="Polar residues" evidence="1">
    <location>
        <begin position="1"/>
        <end position="12"/>
    </location>
</feature>
<evidence type="ECO:0000313" key="2">
    <source>
        <dbReference type="EMBL" id="UWZ83443.1"/>
    </source>
</evidence>
<sequence length="100" mass="10114">MPSDCGTRTSIHSRVENRTDTASPAPPSAGKGIARAFGLGVITGAANDDCSAVGTYSQAGAQFGYTLLATAPFNPSSAPSMIQRSLIAAAPPACYPSVLR</sequence>
<dbReference type="KEGG" id="orp:MOP44_23110"/>
<dbReference type="Proteomes" id="UP001059380">
    <property type="component" value="Chromosome"/>
</dbReference>
<organism evidence="2 3">
    <name type="scientific">Occallatibacter riparius</name>
    <dbReference type="NCBI Taxonomy" id="1002689"/>
    <lineage>
        <taxon>Bacteria</taxon>
        <taxon>Pseudomonadati</taxon>
        <taxon>Acidobacteriota</taxon>
        <taxon>Terriglobia</taxon>
        <taxon>Terriglobales</taxon>
        <taxon>Acidobacteriaceae</taxon>
        <taxon>Occallatibacter</taxon>
    </lineage>
</organism>
<reference evidence="2" key="1">
    <citation type="submission" date="2021-04" db="EMBL/GenBank/DDBJ databases">
        <title>Phylogenetic analysis of Acidobacteriaceae.</title>
        <authorList>
            <person name="Qiu L."/>
            <person name="Zhang Q."/>
        </authorList>
    </citation>
    <scope>NUCLEOTIDE SEQUENCE</scope>
    <source>
        <strain evidence="2">DSM 25168</strain>
    </source>
</reference>
<evidence type="ECO:0000313" key="3">
    <source>
        <dbReference type="Proteomes" id="UP001059380"/>
    </source>
</evidence>
<dbReference type="RefSeq" id="WP_260792778.1">
    <property type="nucleotide sequence ID" value="NZ_CP093313.1"/>
</dbReference>